<sequence>MPVNGSALQQEKGLDGAALKWIAICSMLIDHIGAVVLEYGLYYEGGAKGLRRLAEGPWGNEIEIGAWFLRVLGRPAFMIYCFLLVEGFIHTRNRMKYGKNLLIFSLISEIPFDLAVGNGLFVPEYQNVFFELFIGFGVLSALERVKLRECGSGIAQTPRRCLYIGIGCAVAELLRADYGASGILIIAAFYLLSQNRKKQTAAAAVLGFLESFGITLGAGGLAAIPIGVYNGKRGKQRYKYLFYWFYPVHLLLLYAVRWYFLGIRPA</sequence>
<keyword evidence="1" id="KW-0812">Transmembrane</keyword>
<keyword evidence="1" id="KW-0472">Membrane</keyword>
<keyword evidence="3" id="KW-1185">Reference proteome</keyword>
<name>A0ABQ0AUA8_9FIRM</name>
<feature type="transmembrane region" description="Helical" evidence="1">
    <location>
        <begin position="21"/>
        <end position="42"/>
    </location>
</feature>
<dbReference type="EMBL" id="BAABXL010000001">
    <property type="protein sequence ID" value="GAA6267602.1"/>
    <property type="molecule type" value="Genomic_DNA"/>
</dbReference>
<feature type="transmembrane region" description="Helical" evidence="1">
    <location>
        <begin position="67"/>
        <end position="89"/>
    </location>
</feature>
<feature type="transmembrane region" description="Helical" evidence="1">
    <location>
        <begin position="101"/>
        <end position="119"/>
    </location>
</feature>
<feature type="transmembrane region" description="Helical" evidence="1">
    <location>
        <begin position="204"/>
        <end position="229"/>
    </location>
</feature>
<dbReference type="InterPro" id="IPR008875">
    <property type="entry name" value="TraX"/>
</dbReference>
<reference evidence="2 3" key="1">
    <citation type="submission" date="2024-04" db="EMBL/GenBank/DDBJ databases">
        <title>Defined microbial consortia suppress multidrug-resistant proinflammatory Enterobacteriaceae via ecological control.</title>
        <authorList>
            <person name="Furuichi M."/>
            <person name="Kawaguchi T."/>
            <person name="Pust M."/>
            <person name="Yasuma K."/>
            <person name="Plichta D."/>
            <person name="Hasegawa N."/>
            <person name="Ohya T."/>
            <person name="Bhattarai S."/>
            <person name="Sasajima S."/>
            <person name="Aoto Y."/>
            <person name="Tuganbaev T."/>
            <person name="Yaginuma M."/>
            <person name="Ueda M."/>
            <person name="Okahashi N."/>
            <person name="Amafuji K."/>
            <person name="Kiridooshi Y."/>
            <person name="Sugita K."/>
            <person name="Strazar M."/>
            <person name="Skelly A."/>
            <person name="Suda W."/>
            <person name="Hattori M."/>
            <person name="Nakamoto N."/>
            <person name="Caballero S."/>
            <person name="Norman J."/>
            <person name="Olle B."/>
            <person name="Tanoue T."/>
            <person name="Arita M."/>
            <person name="Bucci V."/>
            <person name="Atarashi K."/>
            <person name="Xavier R."/>
            <person name="Honda K."/>
        </authorList>
    </citation>
    <scope>NUCLEOTIDE SEQUENCE [LARGE SCALE GENOMIC DNA]</scope>
    <source>
        <strain evidence="3">f13</strain>
    </source>
</reference>
<gene>
    <name evidence="2" type="ORF">F130042H8_06620</name>
</gene>
<evidence type="ECO:0000313" key="3">
    <source>
        <dbReference type="Proteomes" id="UP001600894"/>
    </source>
</evidence>
<feature type="transmembrane region" description="Helical" evidence="1">
    <location>
        <begin position="162"/>
        <end position="192"/>
    </location>
</feature>
<dbReference type="Proteomes" id="UP001600894">
    <property type="component" value="Unassembled WGS sequence"/>
</dbReference>
<organism evidence="2 3">
    <name type="scientific">Enterocloster alcoholdehydrogenati</name>
    <dbReference type="NCBI Taxonomy" id="2547410"/>
    <lineage>
        <taxon>Bacteria</taxon>
        <taxon>Bacillati</taxon>
        <taxon>Bacillota</taxon>
        <taxon>Clostridia</taxon>
        <taxon>Lachnospirales</taxon>
        <taxon>Lachnospiraceae</taxon>
        <taxon>Enterocloster</taxon>
    </lineage>
</organism>
<comment type="caution">
    <text evidence="2">The sequence shown here is derived from an EMBL/GenBank/DDBJ whole genome shotgun (WGS) entry which is preliminary data.</text>
</comment>
<dbReference type="Pfam" id="PF05857">
    <property type="entry name" value="TraX"/>
    <property type="match status" value="1"/>
</dbReference>
<evidence type="ECO:0000313" key="2">
    <source>
        <dbReference type="EMBL" id="GAA6267602.1"/>
    </source>
</evidence>
<proteinExistence type="predicted"/>
<accession>A0ABQ0AUA8</accession>
<keyword evidence="1" id="KW-1133">Transmembrane helix</keyword>
<feature type="transmembrane region" description="Helical" evidence="1">
    <location>
        <begin position="241"/>
        <end position="260"/>
    </location>
</feature>
<protein>
    <submittedName>
        <fullName evidence="2">TraX family protein</fullName>
    </submittedName>
</protein>
<evidence type="ECO:0000256" key="1">
    <source>
        <dbReference type="SAM" id="Phobius"/>
    </source>
</evidence>